<comment type="caution">
    <text evidence="2">The sequence shown here is derived from an EMBL/GenBank/DDBJ whole genome shotgun (WGS) entry which is preliminary data.</text>
</comment>
<reference evidence="2 3" key="1">
    <citation type="journal article" date="2016" name="Nat. Commun.">
        <title>Thousands of microbial genomes shed light on interconnected biogeochemical processes in an aquifer system.</title>
        <authorList>
            <person name="Anantharaman K."/>
            <person name="Brown C.T."/>
            <person name="Hug L.A."/>
            <person name="Sharon I."/>
            <person name="Castelle C.J."/>
            <person name="Probst A.J."/>
            <person name="Thomas B.C."/>
            <person name="Singh A."/>
            <person name="Wilkins M.J."/>
            <person name="Karaoz U."/>
            <person name="Brodie E.L."/>
            <person name="Williams K.H."/>
            <person name="Hubbard S.S."/>
            <person name="Banfield J.F."/>
        </authorList>
    </citation>
    <scope>NUCLEOTIDE SEQUENCE [LARGE SCALE GENOMIC DNA]</scope>
</reference>
<feature type="transmembrane region" description="Helical" evidence="1">
    <location>
        <begin position="80"/>
        <end position="102"/>
    </location>
</feature>
<evidence type="ECO:0000256" key="1">
    <source>
        <dbReference type="SAM" id="Phobius"/>
    </source>
</evidence>
<dbReference type="Proteomes" id="UP000177941">
    <property type="component" value="Unassembled WGS sequence"/>
</dbReference>
<organism evidence="2 3">
    <name type="scientific">Candidatus Andersenbacteria bacterium RIFCSPHIGHO2_12_FULL_45_11b</name>
    <dbReference type="NCBI Taxonomy" id="1797282"/>
    <lineage>
        <taxon>Bacteria</taxon>
        <taxon>Candidatus Anderseniibacteriota</taxon>
    </lineage>
</organism>
<gene>
    <name evidence="2" type="ORF">A3E36_04625</name>
</gene>
<dbReference type="EMBL" id="MHHS01000022">
    <property type="protein sequence ID" value="OGY37002.1"/>
    <property type="molecule type" value="Genomic_DNA"/>
</dbReference>
<dbReference type="AlphaFoldDB" id="A0A1G1XAM5"/>
<sequence>MKKQLELLGSYLMLLAIISAALRYNQLIVIAMFVAGFALVLDGNSKKIAYLQMHLFLVIPYLAVLFPLPIPREWPGLIRLAAAFGIWTLVLCILFWIISFFSNKHLYSNRGK</sequence>
<protein>
    <submittedName>
        <fullName evidence="2">Uncharacterized protein</fullName>
    </submittedName>
</protein>
<keyword evidence="1" id="KW-0472">Membrane</keyword>
<name>A0A1G1XAM5_9BACT</name>
<feature type="transmembrane region" description="Helical" evidence="1">
    <location>
        <begin position="12"/>
        <end position="41"/>
    </location>
</feature>
<accession>A0A1G1XAM5</accession>
<evidence type="ECO:0000313" key="3">
    <source>
        <dbReference type="Proteomes" id="UP000177941"/>
    </source>
</evidence>
<keyword evidence="1" id="KW-0812">Transmembrane</keyword>
<proteinExistence type="predicted"/>
<keyword evidence="1" id="KW-1133">Transmembrane helix</keyword>
<feature type="transmembrane region" description="Helical" evidence="1">
    <location>
        <begin position="48"/>
        <end position="68"/>
    </location>
</feature>
<evidence type="ECO:0000313" key="2">
    <source>
        <dbReference type="EMBL" id="OGY37002.1"/>
    </source>
</evidence>